<dbReference type="HOGENOM" id="CLU_061199_2_0_1"/>
<reference evidence="1 2" key="1">
    <citation type="submission" date="2014-06" db="EMBL/GenBank/DDBJ databases">
        <title>Evolutionary Origins and Diversification of the Mycorrhizal Mutualists.</title>
        <authorList>
            <consortium name="DOE Joint Genome Institute"/>
            <consortium name="Mycorrhizal Genomics Consortium"/>
            <person name="Kohler A."/>
            <person name="Kuo A."/>
            <person name="Nagy L.G."/>
            <person name="Floudas D."/>
            <person name="Copeland A."/>
            <person name="Barry K.W."/>
            <person name="Cichocki N."/>
            <person name="Veneault-Fourrey C."/>
            <person name="LaButti K."/>
            <person name="Lindquist E.A."/>
            <person name="Lipzen A."/>
            <person name="Lundell T."/>
            <person name="Morin E."/>
            <person name="Murat C."/>
            <person name="Riley R."/>
            <person name="Ohm R."/>
            <person name="Sun H."/>
            <person name="Tunlid A."/>
            <person name="Henrissat B."/>
            <person name="Grigoriev I.V."/>
            <person name="Hibbett D.S."/>
            <person name="Martin F."/>
        </authorList>
    </citation>
    <scope>NUCLEOTIDE SEQUENCE [LARGE SCALE GENOMIC DNA]</scope>
    <source>
        <strain evidence="1 2">SS14</strain>
    </source>
</reference>
<name>A0A0C9UWF4_SPHS4</name>
<dbReference type="Proteomes" id="UP000054279">
    <property type="component" value="Unassembled WGS sequence"/>
</dbReference>
<dbReference type="InterPro" id="IPR027417">
    <property type="entry name" value="P-loop_NTPase"/>
</dbReference>
<gene>
    <name evidence="1" type="ORF">M422DRAFT_264359</name>
</gene>
<sequence length="221" mass="25144">MPPSTQRPNQPSIRVVCLGLHRTGTSSLADALDILGYGPCYHTLRVLNNRGNDFEKWAEQYEKGDPEGIDNILQGYSSVLDEPAADFPEILYRIYPDAKFILTVRDPEKWEQSMKKTIRPLIERVLSSADPTPVEKSYLVWRKINTKVNPELLTDNFQEVLLRHTERVKKAIPASQLLVYGVEEGWEPLTAFLGVSVPDEPFPNVNNTDKFRASRKLPPLQ</sequence>
<evidence type="ECO:0000313" key="2">
    <source>
        <dbReference type="Proteomes" id="UP000054279"/>
    </source>
</evidence>
<dbReference type="PANTHER" id="PTHR36978:SF4">
    <property type="entry name" value="P-LOOP CONTAINING NUCLEOSIDE TRIPHOSPHATE HYDROLASE PROTEIN"/>
    <property type="match status" value="1"/>
</dbReference>
<keyword evidence="2" id="KW-1185">Reference proteome</keyword>
<dbReference type="OrthoDB" id="3348095at2759"/>
<proteinExistence type="predicted"/>
<evidence type="ECO:0008006" key="3">
    <source>
        <dbReference type="Google" id="ProtNLM"/>
    </source>
</evidence>
<dbReference type="Pfam" id="PF17784">
    <property type="entry name" value="Sulfotransfer_4"/>
    <property type="match status" value="1"/>
</dbReference>
<dbReference type="SUPFAM" id="SSF52540">
    <property type="entry name" value="P-loop containing nucleoside triphosphate hydrolases"/>
    <property type="match status" value="1"/>
</dbReference>
<dbReference type="Gene3D" id="3.40.50.300">
    <property type="entry name" value="P-loop containing nucleotide triphosphate hydrolases"/>
    <property type="match status" value="1"/>
</dbReference>
<protein>
    <recommendedName>
        <fullName evidence="3">P-loop containing nucleoside triphosphate hydrolase protein</fullName>
    </recommendedName>
</protein>
<evidence type="ECO:0000313" key="1">
    <source>
        <dbReference type="EMBL" id="KIJ33597.1"/>
    </source>
</evidence>
<accession>A0A0C9UWF4</accession>
<dbReference type="AlphaFoldDB" id="A0A0C9UWF4"/>
<dbReference type="EMBL" id="KN837210">
    <property type="protein sequence ID" value="KIJ33597.1"/>
    <property type="molecule type" value="Genomic_DNA"/>
</dbReference>
<dbReference type="InterPro" id="IPR040632">
    <property type="entry name" value="Sulfotransfer_4"/>
</dbReference>
<organism evidence="1 2">
    <name type="scientific">Sphaerobolus stellatus (strain SS14)</name>
    <dbReference type="NCBI Taxonomy" id="990650"/>
    <lineage>
        <taxon>Eukaryota</taxon>
        <taxon>Fungi</taxon>
        <taxon>Dikarya</taxon>
        <taxon>Basidiomycota</taxon>
        <taxon>Agaricomycotina</taxon>
        <taxon>Agaricomycetes</taxon>
        <taxon>Phallomycetidae</taxon>
        <taxon>Geastrales</taxon>
        <taxon>Sphaerobolaceae</taxon>
        <taxon>Sphaerobolus</taxon>
    </lineage>
</organism>
<dbReference type="PANTHER" id="PTHR36978">
    <property type="entry name" value="P-LOOP CONTAINING NUCLEOTIDE TRIPHOSPHATE HYDROLASE"/>
    <property type="match status" value="1"/>
</dbReference>